<dbReference type="KEGG" id="aez:C3E78_14100"/>
<sequence length="596" mass="63438">MTETITTTTAPRRRLTRLIRPELRREVALTLGLVLVISVYPLITGSIYWLQIMMIANLYLVAAVGLNILRSEAGQMSFGQGAVFGSAAYATAMASGIGGYSFAVSAVLGFLAGLAVGTLLALPSLRVQGYYLGFVTMAGALAFPELLHVFEKQTHALTGITAPVPALQEIVFWRVDWLTLIITVLTCGSVVLYAIIRSSRLGRQMRVVGASPEAAVTLGLHPGRLRMLAFVLASAITAVAGVLYIPLIQYVAPGSFTIALSVLLYFIVVIGGPGTVLGPLVGVLLLYVLPNAVLADVGEYRLLIYGGIAFVVMFLLPEGVVGSLIALLDRLRRKNVKGTVSLAPVLAVASEDTSRADAVNRDEVILEAEGLSRSFGSVKALDDVSFVVRRAQIHGIVGPNGSGKTTLLNSLSGLIKLDAGTVVFNGKDVSSSGAVQRARLGMARTFQAPRIFSDLSVWENLDVGRGGAAKDGWLGEGLDMVREEWDSTPGGVLPHAQQRFLEVIRVLRQDPTILVLDEPAAGLSQLERKEFGNLLQSVVAATGASVVIVEHDLELVWQIADVISVVDSGQVRLSGTPDELRNHPAINHLFAGVQHA</sequence>
<dbReference type="PANTHER" id="PTHR45772">
    <property type="entry name" value="CONSERVED COMPONENT OF ABC TRANSPORTER FOR NATURAL AMINO ACIDS-RELATED"/>
    <property type="match status" value="1"/>
</dbReference>
<evidence type="ECO:0000256" key="4">
    <source>
        <dbReference type="ARBA" id="ARBA00022692"/>
    </source>
</evidence>
<dbReference type="InterPro" id="IPR001851">
    <property type="entry name" value="ABC_transp_permease"/>
</dbReference>
<dbReference type="SUPFAM" id="SSF52540">
    <property type="entry name" value="P-loop containing nucleoside triphosphate hydrolases"/>
    <property type="match status" value="1"/>
</dbReference>
<dbReference type="RefSeq" id="WP_108579433.1">
    <property type="nucleotide sequence ID" value="NZ_CP026952.1"/>
</dbReference>
<dbReference type="InterPro" id="IPR003593">
    <property type="entry name" value="AAA+_ATPase"/>
</dbReference>
<proteinExistence type="predicted"/>
<keyword evidence="8" id="KW-0472">Membrane</keyword>
<dbReference type="SMART" id="SM00382">
    <property type="entry name" value="AAA"/>
    <property type="match status" value="1"/>
</dbReference>
<keyword evidence="6" id="KW-0067">ATP-binding</keyword>
<evidence type="ECO:0000256" key="1">
    <source>
        <dbReference type="ARBA" id="ARBA00004651"/>
    </source>
</evidence>
<evidence type="ECO:0000313" key="9">
    <source>
        <dbReference type="EMBL" id="AWB93245.1"/>
    </source>
</evidence>
<evidence type="ECO:0000256" key="3">
    <source>
        <dbReference type="ARBA" id="ARBA00022475"/>
    </source>
</evidence>
<dbReference type="PROSITE" id="PS50893">
    <property type="entry name" value="ABC_TRANSPORTER_2"/>
    <property type="match status" value="1"/>
</dbReference>
<evidence type="ECO:0000256" key="2">
    <source>
        <dbReference type="ARBA" id="ARBA00022448"/>
    </source>
</evidence>
<accession>A0A5F2F1C7</accession>
<dbReference type="GO" id="GO:0016887">
    <property type="term" value="F:ATP hydrolysis activity"/>
    <property type="evidence" value="ECO:0007669"/>
    <property type="project" value="InterPro"/>
</dbReference>
<dbReference type="OrthoDB" id="9805514at2"/>
<evidence type="ECO:0000256" key="5">
    <source>
        <dbReference type="ARBA" id="ARBA00022741"/>
    </source>
</evidence>
<reference evidence="10" key="1">
    <citation type="submission" date="2018-01" db="EMBL/GenBank/DDBJ databases">
        <authorList>
            <person name="Li J."/>
        </authorList>
    </citation>
    <scope>NUCLEOTIDE SEQUENCE [LARGE SCALE GENOMIC DNA]</scope>
    <source>
        <strain evidence="10">592</strain>
    </source>
</reference>
<dbReference type="InterPro" id="IPR003439">
    <property type="entry name" value="ABC_transporter-like_ATP-bd"/>
</dbReference>
<dbReference type="Proteomes" id="UP000244384">
    <property type="component" value="Chromosome"/>
</dbReference>
<dbReference type="GO" id="GO:0005886">
    <property type="term" value="C:plasma membrane"/>
    <property type="evidence" value="ECO:0007669"/>
    <property type="project" value="UniProtKB-SubCell"/>
</dbReference>
<dbReference type="GO" id="GO:0005524">
    <property type="term" value="F:ATP binding"/>
    <property type="evidence" value="ECO:0007669"/>
    <property type="project" value="UniProtKB-KW"/>
</dbReference>
<keyword evidence="4" id="KW-0812">Transmembrane</keyword>
<dbReference type="CDD" id="cd06581">
    <property type="entry name" value="TM_PBP1_LivM_like"/>
    <property type="match status" value="1"/>
</dbReference>
<dbReference type="Pfam" id="PF00005">
    <property type="entry name" value="ABC_tran"/>
    <property type="match status" value="1"/>
</dbReference>
<evidence type="ECO:0000313" key="10">
    <source>
        <dbReference type="Proteomes" id="UP000244384"/>
    </source>
</evidence>
<dbReference type="InterPro" id="IPR027417">
    <property type="entry name" value="P-loop_NTPase"/>
</dbReference>
<protein>
    <submittedName>
        <fullName evidence="9">ABC transporter</fullName>
    </submittedName>
</protein>
<dbReference type="InterPro" id="IPR051120">
    <property type="entry name" value="ABC_AA/LPS_Transport"/>
</dbReference>
<dbReference type="AlphaFoldDB" id="A0A2S0WPH7"/>
<name>A0A2S0WPH7_9ACTN</name>
<evidence type="ECO:0000256" key="6">
    <source>
        <dbReference type="ARBA" id="ARBA00022840"/>
    </source>
</evidence>
<dbReference type="PANTHER" id="PTHR45772:SF8">
    <property type="entry name" value="HIGH-AFFINITY BRANCHED-CHAIN AMINO ACID TRANSPORT ATP-BINDING PROTEIN"/>
    <property type="match status" value="1"/>
</dbReference>
<evidence type="ECO:0000256" key="7">
    <source>
        <dbReference type="ARBA" id="ARBA00022989"/>
    </source>
</evidence>
<dbReference type="Gene3D" id="3.40.50.300">
    <property type="entry name" value="P-loop containing nucleotide triphosphate hydrolases"/>
    <property type="match status" value="1"/>
</dbReference>
<dbReference type="Pfam" id="PF02653">
    <property type="entry name" value="BPD_transp_2"/>
    <property type="match status" value="1"/>
</dbReference>
<keyword evidence="3" id="KW-1003">Cell membrane</keyword>
<dbReference type="InterPro" id="IPR043428">
    <property type="entry name" value="LivM-like"/>
</dbReference>
<dbReference type="GO" id="GO:0015658">
    <property type="term" value="F:branched-chain amino acid transmembrane transporter activity"/>
    <property type="evidence" value="ECO:0007669"/>
    <property type="project" value="InterPro"/>
</dbReference>
<dbReference type="EMBL" id="CP026952">
    <property type="protein sequence ID" value="AWB93245.1"/>
    <property type="molecule type" value="Genomic_DNA"/>
</dbReference>
<keyword evidence="7" id="KW-1133">Transmembrane helix</keyword>
<keyword evidence="2" id="KW-0813">Transport</keyword>
<organism evidence="9 10">
    <name type="scientific">Aeromicrobium chenweiae</name>
    <dbReference type="NCBI Taxonomy" id="2079793"/>
    <lineage>
        <taxon>Bacteria</taxon>
        <taxon>Bacillati</taxon>
        <taxon>Actinomycetota</taxon>
        <taxon>Actinomycetes</taxon>
        <taxon>Propionibacteriales</taxon>
        <taxon>Nocardioidaceae</taxon>
        <taxon>Aeromicrobium</taxon>
    </lineage>
</organism>
<keyword evidence="10" id="KW-1185">Reference proteome</keyword>
<keyword evidence="5" id="KW-0547">Nucleotide-binding</keyword>
<comment type="subcellular location">
    <subcellularLocation>
        <location evidence="1">Cell membrane</location>
        <topology evidence="1">Multi-pass membrane protein</topology>
    </subcellularLocation>
</comment>
<evidence type="ECO:0000256" key="8">
    <source>
        <dbReference type="ARBA" id="ARBA00023136"/>
    </source>
</evidence>
<accession>A0A2S0WPH7</accession>
<gene>
    <name evidence="9" type="ORF">C3E78_14100</name>
</gene>